<dbReference type="OrthoDB" id="7067542at2"/>
<dbReference type="RefSeq" id="WP_043115257.1">
    <property type="nucleotide sequence ID" value="NZ_JRAA01000001.1"/>
</dbReference>
<protein>
    <submittedName>
        <fullName evidence="2">Uncharacterized protein</fullName>
    </submittedName>
</protein>
<proteinExistence type="predicted"/>
<dbReference type="STRING" id="2340.JV46_12340"/>
<accession>A0A0B0HA91</accession>
<evidence type="ECO:0000313" key="5">
    <source>
        <dbReference type="Proteomes" id="UP000190962"/>
    </source>
</evidence>
<keyword evidence="1" id="KW-0472">Membrane</keyword>
<comment type="caution">
    <text evidence="2">The sequence shown here is derived from an EMBL/GenBank/DDBJ whole genome shotgun (WGS) entry which is preliminary data.</text>
</comment>
<reference evidence="3 5" key="2">
    <citation type="submission" date="2016-11" db="EMBL/GenBank/DDBJ databases">
        <title>Mixed transmission modes and dynamic genome evolution in an obligate animal-bacterial symbiosis.</title>
        <authorList>
            <person name="Russell S.L."/>
            <person name="Corbett-Detig R.B."/>
            <person name="Cavanaugh C.M."/>
        </authorList>
    </citation>
    <scope>NUCLEOTIDE SEQUENCE [LARGE SCALE GENOMIC DNA]</scope>
    <source>
        <strain evidence="3">MA-KB16</strain>
    </source>
</reference>
<keyword evidence="4" id="KW-1185">Reference proteome</keyword>
<dbReference type="EMBL" id="JRAA01000001">
    <property type="protein sequence ID" value="KHF25587.1"/>
    <property type="molecule type" value="Genomic_DNA"/>
</dbReference>
<evidence type="ECO:0000313" key="3">
    <source>
        <dbReference type="EMBL" id="OOY35788.1"/>
    </source>
</evidence>
<evidence type="ECO:0000256" key="1">
    <source>
        <dbReference type="SAM" id="Phobius"/>
    </source>
</evidence>
<gene>
    <name evidence="3" type="ORF">BOV88_03905</name>
    <name evidence="2" type="ORF">JV46_12340</name>
</gene>
<feature type="transmembrane region" description="Helical" evidence="1">
    <location>
        <begin position="41"/>
        <end position="60"/>
    </location>
</feature>
<dbReference type="GeneID" id="86991536"/>
<organism evidence="2 4">
    <name type="scientific">Solemya velum gill symbiont</name>
    <dbReference type="NCBI Taxonomy" id="2340"/>
    <lineage>
        <taxon>Bacteria</taxon>
        <taxon>Pseudomonadati</taxon>
        <taxon>Pseudomonadota</taxon>
        <taxon>Gammaproteobacteria</taxon>
        <taxon>sulfur-oxidizing symbionts</taxon>
    </lineage>
</organism>
<evidence type="ECO:0000313" key="4">
    <source>
        <dbReference type="Proteomes" id="UP000030856"/>
    </source>
</evidence>
<dbReference type="AlphaFoldDB" id="A0A0B0HA91"/>
<dbReference type="Proteomes" id="UP000190962">
    <property type="component" value="Unassembled WGS sequence"/>
</dbReference>
<reference evidence="2 4" key="1">
    <citation type="journal article" date="2014" name="BMC Genomics">
        <title>The genome of the intracellular bacterium of the coastal bivalve, Solemya velum: a blueprint for thriving in and out of symbiosis.</title>
        <authorList>
            <person name="Dmytrenko O."/>
            <person name="Russell S.L."/>
            <person name="Loo W.T."/>
            <person name="Fontanez K.M."/>
            <person name="Liao L."/>
            <person name="Roeselers G."/>
            <person name="Sharma R."/>
            <person name="Stewart F.J."/>
            <person name="Newton I.L."/>
            <person name="Woyke T."/>
            <person name="Wu D."/>
            <person name="Lang J.M."/>
            <person name="Eisen J.A."/>
            <person name="Cavanaugh C.M."/>
        </authorList>
    </citation>
    <scope>NUCLEOTIDE SEQUENCE [LARGE SCALE GENOMIC DNA]</scope>
    <source>
        <strain evidence="2 4">WH</strain>
    </source>
</reference>
<sequence length="62" mass="6992">MELFLKITFAILLLMMVWRLWPAAKDQMENGPKGSSAEWRGFAIILLAVVLFVALLIAMVRG</sequence>
<keyword evidence="1" id="KW-0812">Transmembrane</keyword>
<name>A0A0B0HA91_SOVGS</name>
<dbReference type="EMBL" id="MPNX01000003">
    <property type="protein sequence ID" value="OOY35788.1"/>
    <property type="molecule type" value="Genomic_DNA"/>
</dbReference>
<dbReference type="Proteomes" id="UP000030856">
    <property type="component" value="Unassembled WGS sequence"/>
</dbReference>
<keyword evidence="1" id="KW-1133">Transmembrane helix</keyword>
<evidence type="ECO:0000313" key="2">
    <source>
        <dbReference type="EMBL" id="KHF25587.1"/>
    </source>
</evidence>